<accession>A0A2W0H7L6</accession>
<dbReference type="RefSeq" id="WP_110520664.1">
    <property type="nucleotide sequence ID" value="NZ_PDOF01000002.1"/>
</dbReference>
<protein>
    <recommendedName>
        <fullName evidence="1">Nucleotide modification associated domain-containing protein</fullName>
    </recommendedName>
</protein>
<feature type="domain" description="Nucleotide modification associated" evidence="1">
    <location>
        <begin position="3"/>
        <end position="290"/>
    </location>
</feature>
<sequence>MPKLILSRKGFDSSAGHGYSPYDPETGRYIVLPIPEMSGRKGGYTYSQLPLKPGYMNGETKAGNLRELIHDPVLNYSKKTRDVVDKHPAHYDPVTGRPPWDPSGPDYGAFGQSDAAAGHLRNHNVREGSVFLFFSRFKPVSQHLHPLDPRLAWNDGAYFLYGWLKVGKVYTASNQDELPEEIRRTHPHGSQSDFENRQNNIIFTASDRLFEDSEIPGTGMFPKLTDELLLSSEAHRSRPTIWKLPSFFQEERYCPTYLNAPKTLKDRWFHCTDDQNYCYVQSTARGQEYVSPLEGKSEVWLRELFQKVNL</sequence>
<dbReference type="AlphaFoldDB" id="A0A2W0H7L6"/>
<dbReference type="Proteomes" id="UP000248066">
    <property type="component" value="Unassembled WGS sequence"/>
</dbReference>
<dbReference type="OrthoDB" id="9772090at2"/>
<evidence type="ECO:0000313" key="2">
    <source>
        <dbReference type="EMBL" id="PYZ96726.1"/>
    </source>
</evidence>
<dbReference type="EMBL" id="PDOF01000002">
    <property type="protein sequence ID" value="PYZ96726.1"/>
    <property type="molecule type" value="Genomic_DNA"/>
</dbReference>
<proteinExistence type="predicted"/>
<evidence type="ECO:0000259" key="1">
    <source>
        <dbReference type="Pfam" id="PF18754"/>
    </source>
</evidence>
<comment type="caution">
    <text evidence="2">The sequence shown here is derived from an EMBL/GenBank/DDBJ whole genome shotgun (WGS) entry which is preliminary data.</text>
</comment>
<name>A0A2W0H7L6_9BACI</name>
<dbReference type="InterPro" id="IPR041135">
    <property type="entry name" value="Nmad3"/>
</dbReference>
<dbReference type="Pfam" id="PF18754">
    <property type="entry name" value="Nmad3"/>
    <property type="match status" value="1"/>
</dbReference>
<reference evidence="2 3" key="1">
    <citation type="submission" date="2017-10" db="EMBL/GenBank/DDBJ databases">
        <title>Bacillus sp. nov., a halophilic bacterium isolated from a Yangshapao Lake.</title>
        <authorList>
            <person name="Wang H."/>
        </authorList>
    </citation>
    <scope>NUCLEOTIDE SEQUENCE [LARGE SCALE GENOMIC DNA]</scope>
    <source>
        <strain evidence="2 3">YSP-3</strain>
    </source>
</reference>
<organism evidence="2 3">
    <name type="scientific">Alteribacter lacisalsi</name>
    <dbReference type="NCBI Taxonomy" id="2045244"/>
    <lineage>
        <taxon>Bacteria</taxon>
        <taxon>Bacillati</taxon>
        <taxon>Bacillota</taxon>
        <taxon>Bacilli</taxon>
        <taxon>Bacillales</taxon>
        <taxon>Bacillaceae</taxon>
        <taxon>Alteribacter</taxon>
    </lineage>
</organism>
<keyword evidence="3" id="KW-1185">Reference proteome</keyword>
<evidence type="ECO:0000313" key="3">
    <source>
        <dbReference type="Proteomes" id="UP000248066"/>
    </source>
</evidence>
<gene>
    <name evidence="2" type="ORF">CR205_13625</name>
</gene>